<dbReference type="InterPro" id="IPR015795">
    <property type="entry name" value="Pyrv_Knase_C"/>
</dbReference>
<feature type="region of interest" description="Disordered" evidence="16">
    <location>
        <begin position="75"/>
        <end position="152"/>
    </location>
</feature>
<dbReference type="GO" id="GO:0016301">
    <property type="term" value="F:kinase activity"/>
    <property type="evidence" value="ECO:0007669"/>
    <property type="project" value="UniProtKB-KW"/>
</dbReference>
<dbReference type="InterPro" id="IPR040442">
    <property type="entry name" value="Pyrv_kinase-like_dom_sf"/>
</dbReference>
<dbReference type="PROSITE" id="PS00110">
    <property type="entry name" value="PYRUVATE_KINASE"/>
    <property type="match status" value="1"/>
</dbReference>
<evidence type="ECO:0000259" key="18">
    <source>
        <dbReference type="Pfam" id="PF02887"/>
    </source>
</evidence>
<evidence type="ECO:0000256" key="8">
    <source>
        <dbReference type="ARBA" id="ARBA00022741"/>
    </source>
</evidence>
<evidence type="ECO:0000256" key="15">
    <source>
        <dbReference type="RuleBase" id="RU000504"/>
    </source>
</evidence>
<dbReference type="Gene3D" id="3.40.1380.20">
    <property type="entry name" value="Pyruvate kinase, C-terminal domain"/>
    <property type="match status" value="1"/>
</dbReference>
<dbReference type="FunFam" id="2.40.33.10:FF:000001">
    <property type="entry name" value="Pyruvate kinase"/>
    <property type="match status" value="1"/>
</dbReference>
<feature type="region of interest" description="Disordered" evidence="16">
    <location>
        <begin position="1"/>
        <end position="43"/>
    </location>
</feature>
<proteinExistence type="inferred from homology"/>
<organism evidence="19 20">
    <name type="scientific">Pycnococcus provasolii</name>
    <dbReference type="NCBI Taxonomy" id="41880"/>
    <lineage>
        <taxon>Eukaryota</taxon>
        <taxon>Viridiplantae</taxon>
        <taxon>Chlorophyta</taxon>
        <taxon>Pseudoscourfieldiophyceae</taxon>
        <taxon>Pseudoscourfieldiales</taxon>
        <taxon>Pycnococcaceae</taxon>
        <taxon>Pycnococcus</taxon>
    </lineage>
</organism>
<accession>A0A830H2N3</accession>
<feature type="compositionally biased region" description="Low complexity" evidence="16">
    <location>
        <begin position="1"/>
        <end position="24"/>
    </location>
</feature>
<gene>
    <name evidence="19" type="ORF">PPROV_000014100</name>
</gene>
<evidence type="ECO:0000256" key="10">
    <source>
        <dbReference type="ARBA" id="ARBA00022840"/>
    </source>
</evidence>
<evidence type="ECO:0000313" key="19">
    <source>
        <dbReference type="EMBL" id="GHP01385.1"/>
    </source>
</evidence>
<protein>
    <recommendedName>
        <fullName evidence="5 15">Pyruvate kinase</fullName>
        <ecNumber evidence="5 15">2.7.1.40</ecNumber>
    </recommendedName>
</protein>
<dbReference type="GO" id="GO:0006950">
    <property type="term" value="P:response to stress"/>
    <property type="evidence" value="ECO:0007669"/>
    <property type="project" value="UniProtKB-ARBA"/>
</dbReference>
<feature type="compositionally biased region" description="Polar residues" evidence="16">
    <location>
        <begin position="104"/>
        <end position="113"/>
    </location>
</feature>
<dbReference type="PANTHER" id="PTHR11817">
    <property type="entry name" value="PYRUVATE KINASE"/>
    <property type="match status" value="1"/>
</dbReference>
<feature type="compositionally biased region" description="Basic residues" evidence="16">
    <location>
        <begin position="25"/>
        <end position="36"/>
    </location>
</feature>
<evidence type="ECO:0000313" key="20">
    <source>
        <dbReference type="Proteomes" id="UP000660262"/>
    </source>
</evidence>
<sequence length="686" mass="72487">MRSSFSSSSSSSGTSSGASSASSSVRRRSRSTHRSHVTASYRASNLCVLKPSNPFASPSSCSHHRQLVVVCESSASAPTPNSSSSSSSSSSSKPSSSSFMRRSCSATRIQNSGAPLKKTRAAKNGDTPAATTTASDSMDVSEGDHPTAQMPAPCTLGEPCIVDWENMDTPDAPPKLPQAFTKGTHIVCTLGPSTRSVEECEALLNAGMSVARFNFSHGSHDYHQETLDNLRAACKIVGRVCGILLDTKGPEVRTGYLEESLGGKVTYEMGSTITVSAADYENAKGNASLIAVSYENVAESVRPGSKILLADGSLMLEVKECHPETKSVTATCLNTATVGERKNCNLPGAIVDLPVLTEKDRGDLLKFGIPNEVDFIAASFVRRASDVHEIRDCLGEAGKNIKIISKIENQEGLDNLDAIIEASDGIMVARGDLGMEIPLERMFHVQKDMIHKCNVAGKPVVTATQMLESMINNPRPTRAEATDVANSVLDGTDCVMLSGETAAGKFPVEAVKIMASICAEAEVIIDNRAVAAEMEAAVLEISQDGYMDELESIASSAASMATKIGATAVVCLAATGYAARLVAKYRPGVPIVVGVVPPGQTRETIGFQSAYSGDQVARQLKLTRHIIPTVLSSKSDAETPAEAATSCVIEASTWAKEQGICKQGDRVVALFNVDRRAAVLRIFNVP</sequence>
<evidence type="ECO:0000256" key="12">
    <source>
        <dbReference type="ARBA" id="ARBA00023152"/>
    </source>
</evidence>
<feature type="compositionally biased region" description="Low complexity" evidence="16">
    <location>
        <begin position="75"/>
        <end position="98"/>
    </location>
</feature>
<dbReference type="InterPro" id="IPR015793">
    <property type="entry name" value="Pyrv_Knase_brl"/>
</dbReference>
<keyword evidence="12 15" id="KW-0324">Glycolysis</keyword>
<feature type="domain" description="Pyruvate kinase barrel" evidence="17">
    <location>
        <begin position="182"/>
        <end position="511"/>
    </location>
</feature>
<evidence type="ECO:0000256" key="16">
    <source>
        <dbReference type="SAM" id="MobiDB-lite"/>
    </source>
</evidence>
<dbReference type="AlphaFoldDB" id="A0A830H2N3"/>
<reference evidence="19" key="1">
    <citation type="submission" date="2020-10" db="EMBL/GenBank/DDBJ databases">
        <title>Unveiling of a novel bifunctional photoreceptor, Dualchrome1, isolated from a cosmopolitan green alga.</title>
        <authorList>
            <person name="Suzuki S."/>
            <person name="Kawachi M."/>
        </authorList>
    </citation>
    <scope>NUCLEOTIDE SEQUENCE</scope>
    <source>
        <strain evidence="19">NIES 2893</strain>
    </source>
</reference>
<dbReference type="SUPFAM" id="SSF50800">
    <property type="entry name" value="PK beta-barrel domain-like"/>
    <property type="match status" value="1"/>
</dbReference>
<evidence type="ECO:0000256" key="5">
    <source>
        <dbReference type="ARBA" id="ARBA00012142"/>
    </source>
</evidence>
<keyword evidence="20" id="KW-1185">Reference proteome</keyword>
<dbReference type="InterPro" id="IPR018209">
    <property type="entry name" value="Pyrv_Knase_AS"/>
</dbReference>
<evidence type="ECO:0000256" key="1">
    <source>
        <dbReference type="ARBA" id="ARBA00001946"/>
    </source>
</evidence>
<comment type="catalytic activity">
    <reaction evidence="14 15">
        <text>pyruvate + ATP = phosphoenolpyruvate + ADP + H(+)</text>
        <dbReference type="Rhea" id="RHEA:18157"/>
        <dbReference type="ChEBI" id="CHEBI:15361"/>
        <dbReference type="ChEBI" id="CHEBI:15378"/>
        <dbReference type="ChEBI" id="CHEBI:30616"/>
        <dbReference type="ChEBI" id="CHEBI:58702"/>
        <dbReference type="ChEBI" id="CHEBI:456216"/>
        <dbReference type="EC" id="2.7.1.40"/>
    </reaction>
</comment>
<dbReference type="Pfam" id="PF02887">
    <property type="entry name" value="PK_C"/>
    <property type="match status" value="1"/>
</dbReference>
<dbReference type="InterPro" id="IPR011037">
    <property type="entry name" value="Pyrv_Knase-like_insert_dom_sf"/>
</dbReference>
<dbReference type="InterPro" id="IPR036918">
    <property type="entry name" value="Pyrv_Knase_C_sf"/>
</dbReference>
<evidence type="ECO:0000256" key="3">
    <source>
        <dbReference type="ARBA" id="ARBA00004997"/>
    </source>
</evidence>
<evidence type="ECO:0000256" key="6">
    <source>
        <dbReference type="ARBA" id="ARBA00022679"/>
    </source>
</evidence>
<evidence type="ECO:0000256" key="14">
    <source>
        <dbReference type="ARBA" id="ARBA00048152"/>
    </source>
</evidence>
<keyword evidence="7" id="KW-0479">Metal-binding</keyword>
<dbReference type="Proteomes" id="UP000660262">
    <property type="component" value="Unassembled WGS sequence"/>
</dbReference>
<dbReference type="SUPFAM" id="SSF51621">
    <property type="entry name" value="Phosphoenolpyruvate/pyruvate domain"/>
    <property type="match status" value="1"/>
</dbReference>
<dbReference type="GO" id="GO:0000287">
    <property type="term" value="F:magnesium ion binding"/>
    <property type="evidence" value="ECO:0007669"/>
    <property type="project" value="InterPro"/>
</dbReference>
<keyword evidence="6 15" id="KW-0808">Transferase</keyword>
<comment type="similarity">
    <text evidence="4 15">Belongs to the pyruvate kinase family.</text>
</comment>
<dbReference type="Gene3D" id="3.20.20.60">
    <property type="entry name" value="Phosphoenolpyruvate-binding domains"/>
    <property type="match status" value="1"/>
</dbReference>
<dbReference type="NCBIfam" id="TIGR01064">
    <property type="entry name" value="pyruv_kin"/>
    <property type="match status" value="1"/>
</dbReference>
<keyword evidence="13" id="KW-0670">Pyruvate</keyword>
<evidence type="ECO:0000259" key="17">
    <source>
        <dbReference type="Pfam" id="PF00224"/>
    </source>
</evidence>
<dbReference type="SUPFAM" id="SSF52935">
    <property type="entry name" value="PK C-terminal domain-like"/>
    <property type="match status" value="1"/>
</dbReference>
<dbReference type="EC" id="2.7.1.40" evidence="5 15"/>
<evidence type="ECO:0000256" key="13">
    <source>
        <dbReference type="ARBA" id="ARBA00023317"/>
    </source>
</evidence>
<evidence type="ECO:0000256" key="9">
    <source>
        <dbReference type="ARBA" id="ARBA00022777"/>
    </source>
</evidence>
<dbReference type="UniPathway" id="UPA00109">
    <property type="reaction ID" value="UER00188"/>
</dbReference>
<dbReference type="EMBL" id="BNJQ01000001">
    <property type="protein sequence ID" value="GHP01385.1"/>
    <property type="molecule type" value="Genomic_DNA"/>
</dbReference>
<dbReference type="Gene3D" id="2.40.33.10">
    <property type="entry name" value="PK beta-barrel domain-like"/>
    <property type="match status" value="1"/>
</dbReference>
<keyword evidence="9 15" id="KW-0418">Kinase</keyword>
<dbReference type="GO" id="GO:0004743">
    <property type="term" value="F:pyruvate kinase activity"/>
    <property type="evidence" value="ECO:0007669"/>
    <property type="project" value="UniProtKB-EC"/>
</dbReference>
<dbReference type="Pfam" id="PF00224">
    <property type="entry name" value="PK"/>
    <property type="match status" value="1"/>
</dbReference>
<comment type="cofactor">
    <cofactor evidence="2">
        <name>K(+)</name>
        <dbReference type="ChEBI" id="CHEBI:29103"/>
    </cofactor>
</comment>
<keyword evidence="8" id="KW-0547">Nucleotide-binding</keyword>
<dbReference type="PRINTS" id="PR01050">
    <property type="entry name" value="PYRUVTKNASE"/>
</dbReference>
<dbReference type="NCBIfam" id="NF004978">
    <property type="entry name" value="PRK06354.1"/>
    <property type="match status" value="1"/>
</dbReference>
<comment type="cofactor">
    <cofactor evidence="1">
        <name>Mg(2+)</name>
        <dbReference type="ChEBI" id="CHEBI:18420"/>
    </cofactor>
</comment>
<comment type="pathway">
    <text evidence="3 15">Carbohydrate degradation; glycolysis; pyruvate from D-glyceraldehyde 3-phosphate: step 5/5.</text>
</comment>
<keyword evidence="11 15" id="KW-0460">Magnesium</keyword>
<dbReference type="InterPro" id="IPR015806">
    <property type="entry name" value="Pyrv_Knase_insert_dom_sf"/>
</dbReference>
<feature type="domain" description="Pyruvate kinase C-terminal" evidence="18">
    <location>
        <begin position="551"/>
        <end position="673"/>
    </location>
</feature>
<evidence type="ECO:0000256" key="4">
    <source>
        <dbReference type="ARBA" id="ARBA00008663"/>
    </source>
</evidence>
<dbReference type="GO" id="GO:0030955">
    <property type="term" value="F:potassium ion binding"/>
    <property type="evidence" value="ECO:0007669"/>
    <property type="project" value="InterPro"/>
</dbReference>
<dbReference type="InterPro" id="IPR001697">
    <property type="entry name" value="Pyr_Knase"/>
</dbReference>
<name>A0A830H2N3_9CHLO</name>
<keyword evidence="10" id="KW-0067">ATP-binding</keyword>
<dbReference type="GO" id="GO:0005524">
    <property type="term" value="F:ATP binding"/>
    <property type="evidence" value="ECO:0007669"/>
    <property type="project" value="UniProtKB-KW"/>
</dbReference>
<dbReference type="FunFam" id="3.20.20.60:FF:000001">
    <property type="entry name" value="Pyruvate kinase"/>
    <property type="match status" value="1"/>
</dbReference>
<dbReference type="OrthoDB" id="108365at2759"/>
<dbReference type="NCBIfam" id="NF004491">
    <property type="entry name" value="PRK05826.1"/>
    <property type="match status" value="1"/>
</dbReference>
<dbReference type="InterPro" id="IPR015813">
    <property type="entry name" value="Pyrv/PenolPyrv_kinase-like_dom"/>
</dbReference>
<comment type="caution">
    <text evidence="19">The sequence shown here is derived from an EMBL/GenBank/DDBJ whole genome shotgun (WGS) entry which is preliminary data.</text>
</comment>
<evidence type="ECO:0000256" key="11">
    <source>
        <dbReference type="ARBA" id="ARBA00022842"/>
    </source>
</evidence>
<evidence type="ECO:0000256" key="7">
    <source>
        <dbReference type="ARBA" id="ARBA00022723"/>
    </source>
</evidence>
<evidence type="ECO:0000256" key="2">
    <source>
        <dbReference type="ARBA" id="ARBA00001958"/>
    </source>
</evidence>